<dbReference type="Pfam" id="PF00383">
    <property type="entry name" value="dCMP_cyt_deam_1"/>
    <property type="match status" value="1"/>
</dbReference>
<feature type="domain" description="CMP/dCMP-type deaminase" evidence="5">
    <location>
        <begin position="3"/>
        <end position="127"/>
    </location>
</feature>
<keyword evidence="4" id="KW-0862">Zinc</keyword>
<comment type="similarity">
    <text evidence="1">Belongs to the cytidine and deoxycytidylate deaminase family.</text>
</comment>
<evidence type="ECO:0000256" key="2">
    <source>
        <dbReference type="ARBA" id="ARBA00022723"/>
    </source>
</evidence>
<dbReference type="PROSITE" id="PS51747">
    <property type="entry name" value="CYT_DCMP_DEAMINASES_2"/>
    <property type="match status" value="1"/>
</dbReference>
<dbReference type="PROSITE" id="PS00903">
    <property type="entry name" value="CYT_DCMP_DEAMINASES_1"/>
    <property type="match status" value="1"/>
</dbReference>
<dbReference type="InterPro" id="IPR016192">
    <property type="entry name" value="APOBEC/CMP_deaminase_Zn-bd"/>
</dbReference>
<dbReference type="InterPro" id="IPR002125">
    <property type="entry name" value="CMP_dCMP_dom"/>
</dbReference>
<dbReference type="GO" id="GO:0006152">
    <property type="term" value="P:purine nucleoside catabolic process"/>
    <property type="evidence" value="ECO:0007669"/>
    <property type="project" value="TreeGrafter"/>
</dbReference>
<dbReference type="Gene3D" id="3.40.140.10">
    <property type="entry name" value="Cytidine Deaminase, domain 2"/>
    <property type="match status" value="1"/>
</dbReference>
<dbReference type="AlphaFoldDB" id="A0A934SAW5"/>
<dbReference type="Proteomes" id="UP000603141">
    <property type="component" value="Unassembled WGS sequence"/>
</dbReference>
<dbReference type="GO" id="GO:0047974">
    <property type="term" value="F:guanosine deaminase activity"/>
    <property type="evidence" value="ECO:0007669"/>
    <property type="project" value="TreeGrafter"/>
</dbReference>
<proteinExistence type="inferred from homology"/>
<comment type="caution">
    <text evidence="6">The sequence shown here is derived from an EMBL/GenBank/DDBJ whole genome shotgun (WGS) entry which is preliminary data.</text>
</comment>
<dbReference type="PANTHER" id="PTHR11079">
    <property type="entry name" value="CYTOSINE DEAMINASE FAMILY MEMBER"/>
    <property type="match status" value="1"/>
</dbReference>
<dbReference type="FunFam" id="3.40.140.10:FF:000011">
    <property type="entry name" value="tRNA-specific adenosine deaminase"/>
    <property type="match status" value="1"/>
</dbReference>
<dbReference type="SUPFAM" id="SSF53927">
    <property type="entry name" value="Cytidine deaminase-like"/>
    <property type="match status" value="1"/>
</dbReference>
<dbReference type="CDD" id="cd01285">
    <property type="entry name" value="nucleoside_deaminase"/>
    <property type="match status" value="1"/>
</dbReference>
<keyword evidence="7" id="KW-1185">Reference proteome</keyword>
<gene>
    <name evidence="6" type="ORF">JIN85_08910</name>
</gene>
<evidence type="ECO:0000256" key="4">
    <source>
        <dbReference type="ARBA" id="ARBA00022833"/>
    </source>
</evidence>
<dbReference type="RefSeq" id="WP_200269768.1">
    <property type="nucleotide sequence ID" value="NZ_JAENIJ010000011.1"/>
</dbReference>
<dbReference type="EMBL" id="JAENIJ010000011">
    <property type="protein sequence ID" value="MBK1882534.1"/>
    <property type="molecule type" value="Genomic_DNA"/>
</dbReference>
<keyword evidence="2" id="KW-0479">Metal-binding</keyword>
<evidence type="ECO:0000256" key="1">
    <source>
        <dbReference type="ARBA" id="ARBA00006576"/>
    </source>
</evidence>
<keyword evidence="3" id="KW-0378">Hydrolase</keyword>
<reference evidence="6" key="1">
    <citation type="submission" date="2021-01" db="EMBL/GenBank/DDBJ databases">
        <title>Modified the classification status of verrucomicrobia.</title>
        <authorList>
            <person name="Feng X."/>
        </authorList>
    </citation>
    <scope>NUCLEOTIDE SEQUENCE</scope>
    <source>
        <strain evidence="6">KCTC 22041</strain>
    </source>
</reference>
<evidence type="ECO:0000259" key="5">
    <source>
        <dbReference type="PROSITE" id="PS51747"/>
    </source>
</evidence>
<evidence type="ECO:0000256" key="3">
    <source>
        <dbReference type="ARBA" id="ARBA00022801"/>
    </source>
</evidence>
<evidence type="ECO:0000313" key="7">
    <source>
        <dbReference type="Proteomes" id="UP000603141"/>
    </source>
</evidence>
<name>A0A934SAW5_9BACT</name>
<sequence length="158" mass="17255">MTGPDPSFMMRAIELARQGMLGGAGGPFGAVVVKNGQIVGEGWNQVLSTNDPTAHGEVTAIRDACRNLATWSLEGCEIHTTGEPCPMCLGAIHWARIGCIYYGFGIEDAARIGFDDRAFFREFSLPVEQRKIPSTTSCREAALRLADEYTQLPLKQLY</sequence>
<dbReference type="GO" id="GO:0008270">
    <property type="term" value="F:zinc ion binding"/>
    <property type="evidence" value="ECO:0007669"/>
    <property type="project" value="InterPro"/>
</dbReference>
<evidence type="ECO:0000313" key="6">
    <source>
        <dbReference type="EMBL" id="MBK1882534.1"/>
    </source>
</evidence>
<accession>A0A934SAW5</accession>
<dbReference type="InterPro" id="IPR016193">
    <property type="entry name" value="Cytidine_deaminase-like"/>
</dbReference>
<protein>
    <submittedName>
        <fullName evidence="6">Nucleoside deaminase</fullName>
    </submittedName>
</protein>
<organism evidence="6 7">
    <name type="scientific">Luteolibacter pohnpeiensis</name>
    <dbReference type="NCBI Taxonomy" id="454153"/>
    <lineage>
        <taxon>Bacteria</taxon>
        <taxon>Pseudomonadati</taxon>
        <taxon>Verrucomicrobiota</taxon>
        <taxon>Verrucomicrobiia</taxon>
        <taxon>Verrucomicrobiales</taxon>
        <taxon>Verrucomicrobiaceae</taxon>
        <taxon>Luteolibacter</taxon>
    </lineage>
</organism>
<dbReference type="PANTHER" id="PTHR11079:SF161">
    <property type="entry name" value="CMP_DCMP-TYPE DEAMINASE DOMAIN-CONTAINING PROTEIN"/>
    <property type="match status" value="1"/>
</dbReference>